<protein>
    <submittedName>
        <fullName evidence="2">Uncharacterized protein</fullName>
    </submittedName>
</protein>
<gene>
    <name evidence="2" type="ORF">HHU12_18340</name>
</gene>
<keyword evidence="3" id="KW-1185">Reference proteome</keyword>
<organism evidence="2 3">
    <name type="scientific">Flammeovirga aprica JL-4</name>
    <dbReference type="NCBI Taxonomy" id="694437"/>
    <lineage>
        <taxon>Bacteria</taxon>
        <taxon>Pseudomonadati</taxon>
        <taxon>Bacteroidota</taxon>
        <taxon>Cytophagia</taxon>
        <taxon>Cytophagales</taxon>
        <taxon>Flammeovirgaceae</taxon>
        <taxon>Flammeovirga</taxon>
    </lineage>
</organism>
<evidence type="ECO:0000313" key="2">
    <source>
        <dbReference type="EMBL" id="NME69938.1"/>
    </source>
</evidence>
<evidence type="ECO:0000313" key="3">
    <source>
        <dbReference type="Proteomes" id="UP000576082"/>
    </source>
</evidence>
<keyword evidence="1" id="KW-0812">Transmembrane</keyword>
<keyword evidence="1" id="KW-1133">Transmembrane helix</keyword>
<reference evidence="2 3" key="1">
    <citation type="submission" date="2020-04" db="EMBL/GenBank/DDBJ databases">
        <title>Flammeovirga sp. SR4, a novel species isolated from seawater.</title>
        <authorList>
            <person name="Wang X."/>
        </authorList>
    </citation>
    <scope>NUCLEOTIDE SEQUENCE [LARGE SCALE GENOMIC DNA]</scope>
    <source>
        <strain evidence="2 3">ATCC 23126</strain>
    </source>
</reference>
<proteinExistence type="predicted"/>
<comment type="caution">
    <text evidence="2">The sequence shown here is derived from an EMBL/GenBank/DDBJ whole genome shotgun (WGS) entry which is preliminary data.</text>
</comment>
<name>A0A7X9RWD6_9BACT</name>
<dbReference type="Proteomes" id="UP000576082">
    <property type="component" value="Unassembled WGS sequence"/>
</dbReference>
<keyword evidence="1" id="KW-0472">Membrane</keyword>
<sequence>MEFFLNTMLDQGVTMSFVGCSLVFASLIAFFFLFTFMIPCFMELIKNIKKSYYDIINEESPEQKESEIKAAIMVALFQLKKEPHIEEDMIITIKRNNSQWGVKGYYN</sequence>
<evidence type="ECO:0000256" key="1">
    <source>
        <dbReference type="SAM" id="Phobius"/>
    </source>
</evidence>
<feature type="transmembrane region" description="Helical" evidence="1">
    <location>
        <begin position="12"/>
        <end position="41"/>
    </location>
</feature>
<dbReference type="RefSeq" id="WP_169658188.1">
    <property type="nucleotide sequence ID" value="NZ_JABANE010000052.1"/>
</dbReference>
<dbReference type="AlphaFoldDB" id="A0A7X9RWD6"/>
<accession>A0A7X9RWD6</accession>
<dbReference type="EMBL" id="JABANE010000052">
    <property type="protein sequence ID" value="NME69938.1"/>
    <property type="molecule type" value="Genomic_DNA"/>
</dbReference>